<dbReference type="Pfam" id="PF13145">
    <property type="entry name" value="Rotamase_2"/>
    <property type="match status" value="1"/>
</dbReference>
<accession>A0A382YM56</accession>
<gene>
    <name evidence="2" type="ORF">METZ01_LOCUS437177</name>
</gene>
<organism evidence="2">
    <name type="scientific">marine metagenome</name>
    <dbReference type="NCBI Taxonomy" id="408172"/>
    <lineage>
        <taxon>unclassified sequences</taxon>
        <taxon>metagenomes</taxon>
        <taxon>ecological metagenomes</taxon>
    </lineage>
</organism>
<name>A0A382YM56_9ZZZZ</name>
<dbReference type="AlphaFoldDB" id="A0A382YM56"/>
<protein>
    <recommendedName>
        <fullName evidence="1">PpiC domain-containing protein</fullName>
    </recommendedName>
</protein>
<dbReference type="InterPro" id="IPR000297">
    <property type="entry name" value="PPIase_PpiC"/>
</dbReference>
<evidence type="ECO:0000259" key="1">
    <source>
        <dbReference type="Pfam" id="PF13145"/>
    </source>
</evidence>
<feature type="domain" description="PpiC" evidence="1">
    <location>
        <begin position="23"/>
        <end position="178"/>
    </location>
</feature>
<feature type="non-terminal residue" evidence="2">
    <location>
        <position position="1"/>
    </location>
</feature>
<reference evidence="2" key="1">
    <citation type="submission" date="2018-05" db="EMBL/GenBank/DDBJ databases">
        <authorList>
            <person name="Lanie J.A."/>
            <person name="Ng W.-L."/>
            <person name="Kazmierczak K.M."/>
            <person name="Andrzejewski T.M."/>
            <person name="Davidsen T.M."/>
            <person name="Wayne K.J."/>
            <person name="Tettelin H."/>
            <person name="Glass J.I."/>
            <person name="Rusch D."/>
            <person name="Podicherti R."/>
            <person name="Tsui H.-C.T."/>
            <person name="Winkler M.E."/>
        </authorList>
    </citation>
    <scope>NUCLEOTIDE SEQUENCE</scope>
</reference>
<sequence length="263" mass="29182">SLNCTLDYIYLSISSIPDSVIEVSDTEIKKRYNDTKDDTYTTKDIRKTEYVLFKPQPATNIKIGSVYLYKDTLDNVSKEDKTLQEAILFADEAEYSSFSEAVSMFGIEKVDTLDIHETFESNSGIPFQMGVLRPAVRFAFDNSIGSISDPITAQNGIAVFHSLSEKSGSYKPLDDVKESIRRTLIRENKKDYAKSLLSPALNNEDNWEALAGEDPILEYSMDETGKIGGSFSGIGRSNELTGTLLAMEADEISGIIETFNAVL</sequence>
<dbReference type="EMBL" id="UINC01176948">
    <property type="protein sequence ID" value="SVD84323.1"/>
    <property type="molecule type" value="Genomic_DNA"/>
</dbReference>
<proteinExistence type="predicted"/>
<evidence type="ECO:0000313" key="2">
    <source>
        <dbReference type="EMBL" id="SVD84323.1"/>
    </source>
</evidence>
<dbReference type="GO" id="GO:0003755">
    <property type="term" value="F:peptidyl-prolyl cis-trans isomerase activity"/>
    <property type="evidence" value="ECO:0007669"/>
    <property type="project" value="InterPro"/>
</dbReference>
<feature type="non-terminal residue" evidence="2">
    <location>
        <position position="263"/>
    </location>
</feature>